<evidence type="ECO:0000256" key="2">
    <source>
        <dbReference type="ARBA" id="ARBA00022737"/>
    </source>
</evidence>
<comment type="caution">
    <text evidence="3">The sequence shown here is derived from an EMBL/GenBank/DDBJ whole genome shotgun (WGS) entry which is preliminary data.</text>
</comment>
<gene>
    <name evidence="3" type="ORF">JK636_11235</name>
</gene>
<accession>A0ABS1TDA8</accession>
<dbReference type="PANTHER" id="PTHR43300:SF11">
    <property type="entry name" value="ACETYLTRANSFERASE RV3034C-RELATED"/>
    <property type="match status" value="1"/>
</dbReference>
<dbReference type="RefSeq" id="WP_202749072.1">
    <property type="nucleotide sequence ID" value="NZ_JAESWC010000004.1"/>
</dbReference>
<name>A0ABS1TDA8_9CLOT</name>
<keyword evidence="2" id="KW-0677">Repeat</keyword>
<dbReference type="Pfam" id="PF00132">
    <property type="entry name" value="Hexapep"/>
    <property type="match status" value="1"/>
</dbReference>
<dbReference type="EMBL" id="JAESWC010000004">
    <property type="protein sequence ID" value="MBL4936334.1"/>
    <property type="molecule type" value="Genomic_DNA"/>
</dbReference>
<protein>
    <submittedName>
        <fullName evidence="3">CatB-related O-acetyltransferase</fullName>
    </submittedName>
</protein>
<dbReference type="CDD" id="cd03349">
    <property type="entry name" value="LbH_XAT"/>
    <property type="match status" value="1"/>
</dbReference>
<keyword evidence="4" id="KW-1185">Reference proteome</keyword>
<evidence type="ECO:0000256" key="1">
    <source>
        <dbReference type="ARBA" id="ARBA00022679"/>
    </source>
</evidence>
<dbReference type="PANTHER" id="PTHR43300">
    <property type="entry name" value="ACETYLTRANSFERASE"/>
    <property type="match status" value="1"/>
</dbReference>
<proteinExistence type="predicted"/>
<dbReference type="SUPFAM" id="SSF51161">
    <property type="entry name" value="Trimeric LpxA-like enzymes"/>
    <property type="match status" value="1"/>
</dbReference>
<dbReference type="InterPro" id="IPR050179">
    <property type="entry name" value="Trans_hexapeptide_repeat"/>
</dbReference>
<reference evidence="3 4" key="1">
    <citation type="submission" date="2021-01" db="EMBL/GenBank/DDBJ databases">
        <title>Genome public.</title>
        <authorList>
            <person name="Liu C."/>
            <person name="Sun Q."/>
        </authorList>
    </citation>
    <scope>NUCLEOTIDE SEQUENCE [LARGE SCALE GENOMIC DNA]</scope>
    <source>
        <strain evidence="3 4">YIM B02515</strain>
    </source>
</reference>
<organism evidence="3 4">
    <name type="scientific">Clostridium rhizosphaerae</name>
    <dbReference type="NCBI Taxonomy" id="2803861"/>
    <lineage>
        <taxon>Bacteria</taxon>
        <taxon>Bacillati</taxon>
        <taxon>Bacillota</taxon>
        <taxon>Clostridia</taxon>
        <taxon>Eubacteriales</taxon>
        <taxon>Clostridiaceae</taxon>
        <taxon>Clostridium</taxon>
    </lineage>
</organism>
<dbReference type="Gene3D" id="2.160.10.10">
    <property type="entry name" value="Hexapeptide repeat proteins"/>
    <property type="match status" value="2"/>
</dbReference>
<dbReference type="InterPro" id="IPR018357">
    <property type="entry name" value="Hexapep_transf_CS"/>
</dbReference>
<dbReference type="InterPro" id="IPR011004">
    <property type="entry name" value="Trimer_LpxA-like_sf"/>
</dbReference>
<evidence type="ECO:0000313" key="3">
    <source>
        <dbReference type="EMBL" id="MBL4936334.1"/>
    </source>
</evidence>
<dbReference type="PROSITE" id="PS00101">
    <property type="entry name" value="HEXAPEP_TRANSFERASES"/>
    <property type="match status" value="1"/>
</dbReference>
<dbReference type="Proteomes" id="UP000632377">
    <property type="component" value="Unassembled WGS sequence"/>
</dbReference>
<sequence length="213" mass="23636">MLGNLIRTLYINTFMKVKLKKNNNTSLSYLSKDVVLEDYIVIGAECKISNGVFIGRGTAIGENAFINHCKIIGRFCSIARNVSIGIGNHPKQFLSTSPIFYSKSRGLVNVDSYDYRKEDLPAIIGNDVWIGENVLIMNGVKVGNGAIIGAGSVVTKDVVDYSIVGGVPAKIIKMRFNEDVMKKLINSRWWEKDLDVLSKLEFTSNIEDVINQL</sequence>
<keyword evidence="1" id="KW-0808">Transferase</keyword>
<evidence type="ECO:0000313" key="4">
    <source>
        <dbReference type="Proteomes" id="UP000632377"/>
    </source>
</evidence>
<dbReference type="Pfam" id="PF14602">
    <property type="entry name" value="Hexapep_2"/>
    <property type="match status" value="1"/>
</dbReference>
<dbReference type="InterPro" id="IPR001451">
    <property type="entry name" value="Hexapep"/>
</dbReference>